<dbReference type="InterPro" id="IPR013785">
    <property type="entry name" value="Aldolase_TIM"/>
</dbReference>
<dbReference type="GO" id="GO:0046872">
    <property type="term" value="F:metal ion binding"/>
    <property type="evidence" value="ECO:0007669"/>
    <property type="project" value="UniProtKB-KW"/>
</dbReference>
<dbReference type="PANTHER" id="PTHR43728">
    <property type="entry name" value="SLR0304 PROTEIN"/>
    <property type="match status" value="1"/>
</dbReference>
<feature type="domain" description="Arsenosugar biosynthesis radical SAM protein ArsS-like C-terminal" evidence="7">
    <location>
        <begin position="188"/>
        <end position="322"/>
    </location>
</feature>
<dbReference type="PROSITE" id="PS51257">
    <property type="entry name" value="PROKAR_LIPOPROTEIN"/>
    <property type="match status" value="1"/>
</dbReference>
<dbReference type="CDD" id="cd01335">
    <property type="entry name" value="Radical_SAM"/>
    <property type="match status" value="1"/>
</dbReference>
<proteinExistence type="predicted"/>
<evidence type="ECO:0000256" key="1">
    <source>
        <dbReference type="ARBA" id="ARBA00001966"/>
    </source>
</evidence>
<dbReference type="AlphaFoldDB" id="A0A5C6AKF0"/>
<evidence type="ECO:0000259" key="7">
    <source>
        <dbReference type="Pfam" id="PF12345"/>
    </source>
</evidence>
<gene>
    <name evidence="8" type="ORF">Pla108_06710</name>
</gene>
<dbReference type="OrthoDB" id="9810775at2"/>
<evidence type="ECO:0000313" key="8">
    <source>
        <dbReference type="EMBL" id="TWT99728.1"/>
    </source>
</evidence>
<evidence type="ECO:0000259" key="6">
    <source>
        <dbReference type="Pfam" id="PF04055"/>
    </source>
</evidence>
<keyword evidence="4" id="KW-0408">Iron</keyword>
<evidence type="ECO:0000313" key="9">
    <source>
        <dbReference type="Proteomes" id="UP000317421"/>
    </source>
</evidence>
<feature type="domain" description="Radical SAM core" evidence="6">
    <location>
        <begin position="24"/>
        <end position="109"/>
    </location>
</feature>
<keyword evidence="2" id="KW-0949">S-adenosyl-L-methionine</keyword>
<dbReference type="InterPro" id="IPR024521">
    <property type="entry name" value="ArsS-like_C"/>
</dbReference>
<comment type="cofactor">
    <cofactor evidence="1">
        <name>[4Fe-4S] cluster</name>
        <dbReference type="ChEBI" id="CHEBI:49883"/>
    </cofactor>
</comment>
<keyword evidence="3" id="KW-0479">Metal-binding</keyword>
<accession>A0A5C6AKF0</accession>
<reference evidence="8 9" key="1">
    <citation type="submission" date="2019-02" db="EMBL/GenBank/DDBJ databases">
        <title>Deep-cultivation of Planctomycetes and their phenomic and genomic characterization uncovers novel biology.</title>
        <authorList>
            <person name="Wiegand S."/>
            <person name="Jogler M."/>
            <person name="Boedeker C."/>
            <person name="Pinto D."/>
            <person name="Vollmers J."/>
            <person name="Rivas-Marin E."/>
            <person name="Kohn T."/>
            <person name="Peeters S.H."/>
            <person name="Heuer A."/>
            <person name="Rast P."/>
            <person name="Oberbeckmann S."/>
            <person name="Bunk B."/>
            <person name="Jeske O."/>
            <person name="Meyerdierks A."/>
            <person name="Storesund J.E."/>
            <person name="Kallscheuer N."/>
            <person name="Luecker S."/>
            <person name="Lage O.M."/>
            <person name="Pohl T."/>
            <person name="Merkel B.J."/>
            <person name="Hornburger P."/>
            <person name="Mueller R.-W."/>
            <person name="Bruemmer F."/>
            <person name="Labrenz M."/>
            <person name="Spormann A.M."/>
            <person name="Op Den Camp H."/>
            <person name="Overmann J."/>
            <person name="Amann R."/>
            <person name="Jetten M.S.M."/>
            <person name="Mascher T."/>
            <person name="Medema M.H."/>
            <person name="Devos D.P."/>
            <person name="Kaster A.-K."/>
            <person name="Ovreas L."/>
            <person name="Rohde M."/>
            <person name="Galperin M.Y."/>
            <person name="Jogler C."/>
        </authorList>
    </citation>
    <scope>NUCLEOTIDE SEQUENCE [LARGE SCALE GENOMIC DNA]</scope>
    <source>
        <strain evidence="8 9">Pla108</strain>
    </source>
</reference>
<dbReference type="InterPro" id="IPR026351">
    <property type="entry name" value="rSAM_ArsS-like"/>
</dbReference>
<dbReference type="GO" id="GO:0003824">
    <property type="term" value="F:catalytic activity"/>
    <property type="evidence" value="ECO:0007669"/>
    <property type="project" value="InterPro"/>
</dbReference>
<evidence type="ECO:0000256" key="5">
    <source>
        <dbReference type="ARBA" id="ARBA00023014"/>
    </source>
</evidence>
<dbReference type="SFLD" id="SFLDS00029">
    <property type="entry name" value="Radical_SAM"/>
    <property type="match status" value="1"/>
</dbReference>
<evidence type="ECO:0000256" key="3">
    <source>
        <dbReference type="ARBA" id="ARBA00022723"/>
    </source>
</evidence>
<name>A0A5C6AKF0_9BACT</name>
<dbReference type="EMBL" id="SJPR01000001">
    <property type="protein sequence ID" value="TWT99728.1"/>
    <property type="molecule type" value="Genomic_DNA"/>
</dbReference>
<sequence>MSGFVERLGVPLRARAEITTLQVNVGLACNLACRHCHVDSSPKRTAADENLSEETAERILGWLANAPSITTVDLTGGSPEMNPHFRRLVTESRRLGKRVMDRCNPTILVHRDTTGAEPYAWAPAFLADHGVHVVASLPCYLEENVRKQRGLTAFPDSVAGLRRLNDIGYGRRPELRLTLVYNPVGPSLPPPQQQLEADYRRVLRDEYGLEFTELWAITNMPIARWRDDLERRGELAAYEQRLLDAFNPATFEGLMCRGQIHVDSQGRVHDCDFNYALRLPTPSTAGRFLWEIDPAELGGREIATGPHCFGCTAGAGSSCGGSLAS</sequence>
<protein>
    <submittedName>
        <fullName evidence="8">Molybdenum cofactor biosynthesis protein A</fullName>
    </submittedName>
</protein>
<dbReference type="InterPro" id="IPR007197">
    <property type="entry name" value="rSAM"/>
</dbReference>
<dbReference type="Proteomes" id="UP000317421">
    <property type="component" value="Unassembled WGS sequence"/>
</dbReference>
<dbReference type="Pfam" id="PF12345">
    <property type="entry name" value="DUF3641"/>
    <property type="match status" value="1"/>
</dbReference>
<evidence type="ECO:0000256" key="2">
    <source>
        <dbReference type="ARBA" id="ARBA00022691"/>
    </source>
</evidence>
<dbReference type="Pfam" id="PF04055">
    <property type="entry name" value="Radical_SAM"/>
    <property type="match status" value="1"/>
</dbReference>
<keyword evidence="9" id="KW-1185">Reference proteome</keyword>
<dbReference type="InterPro" id="IPR058240">
    <property type="entry name" value="rSAM_sf"/>
</dbReference>
<dbReference type="RefSeq" id="WP_146442959.1">
    <property type="nucleotide sequence ID" value="NZ_SJPR01000001.1"/>
</dbReference>
<comment type="caution">
    <text evidence="8">The sequence shown here is derived from an EMBL/GenBank/DDBJ whole genome shotgun (WGS) entry which is preliminary data.</text>
</comment>
<dbReference type="NCBIfam" id="TIGR04167">
    <property type="entry name" value="rSAM_SeCys"/>
    <property type="match status" value="1"/>
</dbReference>
<organism evidence="8 9">
    <name type="scientific">Botrimarina colliarenosi</name>
    <dbReference type="NCBI Taxonomy" id="2528001"/>
    <lineage>
        <taxon>Bacteria</taxon>
        <taxon>Pseudomonadati</taxon>
        <taxon>Planctomycetota</taxon>
        <taxon>Planctomycetia</taxon>
        <taxon>Pirellulales</taxon>
        <taxon>Lacipirellulaceae</taxon>
        <taxon>Botrimarina</taxon>
    </lineage>
</organism>
<keyword evidence="5" id="KW-0411">Iron-sulfur</keyword>
<dbReference type="PANTHER" id="PTHR43728:SF1">
    <property type="entry name" value="FE-S OXIDOREDUCTASE"/>
    <property type="match status" value="1"/>
</dbReference>
<evidence type="ECO:0000256" key="4">
    <source>
        <dbReference type="ARBA" id="ARBA00023004"/>
    </source>
</evidence>
<dbReference type="SUPFAM" id="SSF102114">
    <property type="entry name" value="Radical SAM enzymes"/>
    <property type="match status" value="1"/>
</dbReference>
<dbReference type="Gene3D" id="3.20.20.70">
    <property type="entry name" value="Aldolase class I"/>
    <property type="match status" value="1"/>
</dbReference>
<dbReference type="GO" id="GO:0051536">
    <property type="term" value="F:iron-sulfur cluster binding"/>
    <property type="evidence" value="ECO:0007669"/>
    <property type="project" value="UniProtKB-KW"/>
</dbReference>